<evidence type="ECO:0000256" key="1">
    <source>
        <dbReference type="ARBA" id="ARBA00022679"/>
    </source>
</evidence>
<keyword evidence="1 3" id="KW-0808">Transferase</keyword>
<dbReference type="GeneID" id="88223442"/>
<dbReference type="STRING" id="243233.MCA1153"/>
<name>Q609S5_METCA</name>
<protein>
    <submittedName>
        <fullName evidence="3">Glycosyl transferase, group 1 family protein</fullName>
    </submittedName>
</protein>
<dbReference type="RefSeq" id="WP_010960446.1">
    <property type="nucleotide sequence ID" value="NC_002977.6"/>
</dbReference>
<dbReference type="SUPFAM" id="SSF53756">
    <property type="entry name" value="UDP-Glycosyltransferase/glycogen phosphorylase"/>
    <property type="match status" value="1"/>
</dbReference>
<sequence>MITTGKLAVSSPLGNPRDPGTWSGAPANLCAALERRGVQIAAIDSTCLGLHEKVLMAAGNLARGYPWNAVAWFGPARRRRASYVANRAREAGADMVLCTSTLDVPLGMDVPYAIWLDNSWNLYRNGRTAPSYGTRACDEIDRLERASLAGAARVLTFSEHVRDDIVGHYGVPPERVFAVGCGSGDLPGFEGEKDFAEGHLLFVAKHLFVPKGGELVLEAFEIIRRKRPQTRLVVVGSDEIVARIKGRPGVEAHGFVSRERLIGFFHDAAMLVQPMLADPWGQVYLEAMKARALVVSLRVAAVPELTDNGRLGILASEASAQSLAEAVLAAYARPQGELDNMAREAQERALRHYDWDVVAERVLGALEGVSGRWRVS</sequence>
<dbReference type="AlphaFoldDB" id="Q609S5"/>
<dbReference type="GO" id="GO:0016757">
    <property type="term" value="F:glycosyltransferase activity"/>
    <property type="evidence" value="ECO:0007669"/>
    <property type="project" value="TreeGrafter"/>
</dbReference>
<proteinExistence type="predicted"/>
<gene>
    <name evidence="3" type="ordered locus">MCA1153</name>
</gene>
<reference evidence="3 4" key="1">
    <citation type="journal article" date="2004" name="PLoS Biol.">
        <title>Genomic insights into methanotrophy: the complete genome sequence of Methylococcus capsulatus (Bath).</title>
        <authorList>
            <person name="Ward N.L."/>
            <person name="Larsen O."/>
            <person name="Sakwa J."/>
            <person name="Bruseth L."/>
            <person name="Khouri H.M."/>
            <person name="Durkin A.S."/>
            <person name="Dimitrov G."/>
            <person name="Jiang L."/>
            <person name="Scanlan D."/>
            <person name="Kang K.H."/>
            <person name="Lewis M.R."/>
            <person name="Nelson K.E."/>
            <person name="Methe B.A."/>
            <person name="Wu M."/>
            <person name="Heidelberg J.F."/>
            <person name="Paulsen I.T."/>
            <person name="Fouts D.E."/>
            <person name="Ravel J."/>
            <person name="Tettelin H."/>
            <person name="Ren Q."/>
            <person name="Read T.D."/>
            <person name="DeBoy R.T."/>
            <person name="Seshadri R."/>
            <person name="Salzberg S.L."/>
            <person name="Jensen H.B."/>
            <person name="Birkeland N.K."/>
            <person name="Nelson W.C."/>
            <person name="Dodson R.J."/>
            <person name="Grindhaug S.H."/>
            <person name="Holt I.E."/>
            <person name="Eidhammer I."/>
            <person name="Jonasen I."/>
            <person name="Vanaken S."/>
            <person name="Utterback T.R."/>
            <person name="Feldblyum T.V."/>
            <person name="Fraser C.M."/>
            <person name="Lillehaug J.R."/>
            <person name="Eisen J.A."/>
        </authorList>
    </citation>
    <scope>NUCLEOTIDE SEQUENCE [LARGE SCALE GENOMIC DNA]</scope>
    <source>
        <strain evidence="4">ATCC 33009 / NCIMB 11132 / Bath</strain>
    </source>
</reference>
<dbReference type="PANTHER" id="PTHR46401">
    <property type="entry name" value="GLYCOSYLTRANSFERASE WBBK-RELATED"/>
    <property type="match status" value="1"/>
</dbReference>
<evidence type="ECO:0000313" key="3">
    <source>
        <dbReference type="EMBL" id="AAU92805.1"/>
    </source>
</evidence>
<dbReference type="Pfam" id="PF13692">
    <property type="entry name" value="Glyco_trans_1_4"/>
    <property type="match status" value="1"/>
</dbReference>
<dbReference type="eggNOG" id="COG0438">
    <property type="taxonomic scope" value="Bacteria"/>
</dbReference>
<accession>Q609S5</accession>
<dbReference type="CAZy" id="GT4">
    <property type="family name" value="Glycosyltransferase Family 4"/>
</dbReference>
<dbReference type="PANTHER" id="PTHR46401:SF2">
    <property type="entry name" value="GLYCOSYLTRANSFERASE WBBK-RELATED"/>
    <property type="match status" value="1"/>
</dbReference>
<dbReference type="EMBL" id="AE017282">
    <property type="protein sequence ID" value="AAU92805.1"/>
    <property type="molecule type" value="Genomic_DNA"/>
</dbReference>
<dbReference type="CDD" id="cd03801">
    <property type="entry name" value="GT4_PimA-like"/>
    <property type="match status" value="1"/>
</dbReference>
<evidence type="ECO:0000313" key="4">
    <source>
        <dbReference type="Proteomes" id="UP000006821"/>
    </source>
</evidence>
<evidence type="ECO:0000256" key="2">
    <source>
        <dbReference type="SAM" id="MobiDB-lite"/>
    </source>
</evidence>
<dbReference type="KEGG" id="mca:MCA1153"/>
<feature type="region of interest" description="Disordered" evidence="2">
    <location>
        <begin position="1"/>
        <end position="20"/>
    </location>
</feature>
<organism evidence="3 4">
    <name type="scientific">Methylococcus capsulatus (strain ATCC 33009 / NCIMB 11132 / Bath)</name>
    <dbReference type="NCBI Taxonomy" id="243233"/>
    <lineage>
        <taxon>Bacteria</taxon>
        <taxon>Pseudomonadati</taxon>
        <taxon>Pseudomonadota</taxon>
        <taxon>Gammaproteobacteria</taxon>
        <taxon>Methylococcales</taxon>
        <taxon>Methylococcaceae</taxon>
        <taxon>Methylococcus</taxon>
    </lineage>
</organism>
<dbReference type="Gene3D" id="3.40.50.2000">
    <property type="entry name" value="Glycogen Phosphorylase B"/>
    <property type="match status" value="2"/>
</dbReference>
<dbReference type="HOGENOM" id="CLU_753664_0_0_6"/>
<dbReference type="GO" id="GO:0009103">
    <property type="term" value="P:lipopolysaccharide biosynthetic process"/>
    <property type="evidence" value="ECO:0007669"/>
    <property type="project" value="TreeGrafter"/>
</dbReference>
<dbReference type="Proteomes" id="UP000006821">
    <property type="component" value="Chromosome"/>
</dbReference>